<dbReference type="EMBL" id="OY288114">
    <property type="protein sequence ID" value="CAJ0855850.1"/>
    <property type="molecule type" value="Genomic_DNA"/>
</dbReference>
<accession>A0AA48M129</accession>
<proteinExistence type="predicted"/>
<reference evidence="1" key="1">
    <citation type="submission" date="2023-07" db="EMBL/GenBank/DDBJ databases">
        <authorList>
            <person name="Pelsma A.J. K."/>
        </authorList>
    </citation>
    <scope>NUCLEOTIDE SEQUENCE</scope>
</reference>
<evidence type="ECO:0000313" key="1">
    <source>
        <dbReference type="EMBL" id="CAJ0855850.1"/>
    </source>
</evidence>
<protein>
    <submittedName>
        <fullName evidence="1">Uncharacterized protein</fullName>
    </submittedName>
</protein>
<dbReference type="AlphaFoldDB" id="A0AA48M129"/>
<gene>
    <name evidence="1" type="ORF">AMST5_00870</name>
</gene>
<sequence length="42" mass="4872">MNGLIADKTFITYLDAESVEENQRVDWFKRPSRVSDGADQIR</sequence>
<name>A0AA48M129_9ZZZZ</name>
<organism evidence="1">
    <name type="scientific">freshwater sediment metagenome</name>
    <dbReference type="NCBI Taxonomy" id="556182"/>
    <lineage>
        <taxon>unclassified sequences</taxon>
        <taxon>metagenomes</taxon>
        <taxon>ecological metagenomes</taxon>
    </lineage>
</organism>